<name>A0A7J7ZJZ8_PIPKU</name>
<evidence type="ECO:0000313" key="1">
    <source>
        <dbReference type="EMBL" id="KAF6374418.1"/>
    </source>
</evidence>
<gene>
    <name evidence="1" type="ORF">mPipKuh1_009637</name>
</gene>
<keyword evidence="2" id="KW-1185">Reference proteome</keyword>
<reference evidence="1 2" key="1">
    <citation type="journal article" date="2020" name="Nature">
        <title>Six reference-quality genomes reveal evolution of bat adaptations.</title>
        <authorList>
            <person name="Jebb D."/>
            <person name="Huang Z."/>
            <person name="Pippel M."/>
            <person name="Hughes G.M."/>
            <person name="Lavrichenko K."/>
            <person name="Devanna P."/>
            <person name="Winkler S."/>
            <person name="Jermiin L.S."/>
            <person name="Skirmuntt E.C."/>
            <person name="Katzourakis A."/>
            <person name="Burkitt-Gray L."/>
            <person name="Ray D.A."/>
            <person name="Sullivan K.A.M."/>
            <person name="Roscito J.G."/>
            <person name="Kirilenko B.M."/>
            <person name="Davalos L.M."/>
            <person name="Corthals A.P."/>
            <person name="Power M.L."/>
            <person name="Jones G."/>
            <person name="Ransome R.D."/>
            <person name="Dechmann D.K.N."/>
            <person name="Locatelli A.G."/>
            <person name="Puechmaille S.J."/>
            <person name="Fedrigo O."/>
            <person name="Jarvis E.D."/>
            <person name="Hiller M."/>
            <person name="Vernes S.C."/>
            <person name="Myers E.W."/>
            <person name="Teeling E.C."/>
        </authorList>
    </citation>
    <scope>NUCLEOTIDE SEQUENCE [LARGE SCALE GENOMIC DNA]</scope>
    <source>
        <strain evidence="1">MPipKuh1</strain>
        <tissue evidence="1">Flight muscle</tissue>
    </source>
</reference>
<accession>A0A7J7ZJZ8</accession>
<evidence type="ECO:0000313" key="2">
    <source>
        <dbReference type="Proteomes" id="UP000558488"/>
    </source>
</evidence>
<dbReference type="AlphaFoldDB" id="A0A7J7ZJZ8"/>
<sequence length="158" mass="17604">MKRTQTQVHCPKGGNSTAKWPECLLTQGKAHSNAARRLTLSLCGWAVAPRPVLDLQSGPQWKRNIFYIKGIFSAIFPSFLIEMNENPRNPIHRVQLGSACVDSKGGRLSEDGLQWSLIGLFGGPDWNMPMVRAWDVGLCRISVWWNDPSAVQGRSYPA</sequence>
<dbReference type="EMBL" id="JACAGB010000003">
    <property type="protein sequence ID" value="KAF6374418.1"/>
    <property type="molecule type" value="Genomic_DNA"/>
</dbReference>
<organism evidence="1 2">
    <name type="scientific">Pipistrellus kuhlii</name>
    <name type="common">Kuhl's pipistrelle</name>
    <dbReference type="NCBI Taxonomy" id="59472"/>
    <lineage>
        <taxon>Eukaryota</taxon>
        <taxon>Metazoa</taxon>
        <taxon>Chordata</taxon>
        <taxon>Craniata</taxon>
        <taxon>Vertebrata</taxon>
        <taxon>Euteleostomi</taxon>
        <taxon>Mammalia</taxon>
        <taxon>Eutheria</taxon>
        <taxon>Laurasiatheria</taxon>
        <taxon>Chiroptera</taxon>
        <taxon>Yangochiroptera</taxon>
        <taxon>Vespertilionidae</taxon>
        <taxon>Pipistrellus</taxon>
    </lineage>
</organism>
<proteinExistence type="predicted"/>
<comment type="caution">
    <text evidence="1">The sequence shown here is derived from an EMBL/GenBank/DDBJ whole genome shotgun (WGS) entry which is preliminary data.</text>
</comment>
<protein>
    <submittedName>
        <fullName evidence="1">Uncharacterized protein</fullName>
    </submittedName>
</protein>
<dbReference type="Proteomes" id="UP000558488">
    <property type="component" value="Unassembled WGS sequence"/>
</dbReference>